<evidence type="ECO:0000313" key="2">
    <source>
        <dbReference type="EMBL" id="HJH20836.1"/>
    </source>
</evidence>
<protein>
    <recommendedName>
        <fullName evidence="4">L,D-transpeptidase</fullName>
    </recommendedName>
</protein>
<evidence type="ECO:0000256" key="1">
    <source>
        <dbReference type="SAM" id="MobiDB-lite"/>
    </source>
</evidence>
<dbReference type="AlphaFoldDB" id="A0A921T908"/>
<gene>
    <name evidence="2" type="ORF">K8W20_19240</name>
</gene>
<dbReference type="Proteomes" id="UP000752172">
    <property type="component" value="Unassembled WGS sequence"/>
</dbReference>
<feature type="compositionally biased region" description="Low complexity" evidence="1">
    <location>
        <begin position="46"/>
        <end position="63"/>
    </location>
</feature>
<evidence type="ECO:0000313" key="3">
    <source>
        <dbReference type="Proteomes" id="UP000752172"/>
    </source>
</evidence>
<dbReference type="EMBL" id="DYTS01000339">
    <property type="protein sequence ID" value="HJH20836.1"/>
    <property type="molecule type" value="Genomic_DNA"/>
</dbReference>
<reference evidence="2" key="1">
    <citation type="journal article" date="2021" name="PeerJ">
        <title>Extensive microbial diversity within the chicken gut microbiome revealed by metagenomics and culture.</title>
        <authorList>
            <person name="Gilroy R."/>
            <person name="Ravi A."/>
            <person name="Getino M."/>
            <person name="Pursley I."/>
            <person name="Horton D.L."/>
            <person name="Alikhan N.F."/>
            <person name="Baker D."/>
            <person name="Gharbi K."/>
            <person name="Hall N."/>
            <person name="Watson M."/>
            <person name="Adriaenssens E.M."/>
            <person name="Foster-Nyarko E."/>
            <person name="Jarju S."/>
            <person name="Secka A."/>
            <person name="Antonio M."/>
            <person name="Oren A."/>
            <person name="Chaudhuri R.R."/>
            <person name="La Ragione R."/>
            <person name="Hildebrand F."/>
            <person name="Pallen M.J."/>
        </authorList>
    </citation>
    <scope>NUCLEOTIDE SEQUENCE</scope>
    <source>
        <strain evidence="2">ChiSjej2B20-17149</strain>
    </source>
</reference>
<dbReference type="RefSeq" id="WP_256556610.1">
    <property type="nucleotide sequence ID" value="NZ_DYTS01000339.1"/>
</dbReference>
<reference evidence="2" key="2">
    <citation type="submission" date="2021-09" db="EMBL/GenBank/DDBJ databases">
        <authorList>
            <person name="Gilroy R."/>
        </authorList>
    </citation>
    <scope>NUCLEOTIDE SEQUENCE</scope>
    <source>
        <strain evidence="2">ChiSjej2B20-17149</strain>
    </source>
</reference>
<feature type="region of interest" description="Disordered" evidence="1">
    <location>
        <begin position="46"/>
        <end position="66"/>
    </location>
</feature>
<organism evidence="2 3">
    <name type="scientific">Pseudomonas lactis</name>
    <dbReference type="NCBI Taxonomy" id="1615674"/>
    <lineage>
        <taxon>Bacteria</taxon>
        <taxon>Pseudomonadati</taxon>
        <taxon>Pseudomonadota</taxon>
        <taxon>Gammaproteobacteria</taxon>
        <taxon>Pseudomonadales</taxon>
        <taxon>Pseudomonadaceae</taxon>
        <taxon>Pseudomonas</taxon>
    </lineage>
</organism>
<comment type="caution">
    <text evidence="2">The sequence shown here is derived from an EMBL/GenBank/DDBJ whole genome shotgun (WGS) entry which is preliminary data.</text>
</comment>
<accession>A0A921T908</accession>
<proteinExistence type="predicted"/>
<name>A0A921T908_9PSED</name>
<sequence>MHLLPRAKKSTALRKVLLLASELVCFSLLAVASVFQLPALAAPVPHPSASAPAGQPGSSSTSTRADFRNNDVSQAARDTANWIVDSGDNLGMPFIIIDKAQARVLVFNAKGQLGGTAPALLGLAIGDDSVPGIGDRKLSSIRPYERTTPAGRFVASLARNLKGEEILWVDYKNAIAMHPVVTSNPKERRTERLASATIKDKRISYGCINVPADFYRKLVSPAFSDTNGVVYVLPETRSNMSVFASYYEVR</sequence>
<evidence type="ECO:0008006" key="4">
    <source>
        <dbReference type="Google" id="ProtNLM"/>
    </source>
</evidence>